<comment type="similarity">
    <text evidence="11">Belongs to the GTP cyclohydrolase II family.</text>
</comment>
<evidence type="ECO:0000256" key="10">
    <source>
        <dbReference type="ARBA" id="ARBA00049295"/>
    </source>
</evidence>
<evidence type="ECO:0000256" key="7">
    <source>
        <dbReference type="ARBA" id="ARBA00022833"/>
    </source>
</evidence>
<evidence type="ECO:0000259" key="12">
    <source>
        <dbReference type="Pfam" id="PF00925"/>
    </source>
</evidence>
<evidence type="ECO:0000256" key="9">
    <source>
        <dbReference type="ARBA" id="ARBA00043932"/>
    </source>
</evidence>
<keyword evidence="5 11" id="KW-0547">Nucleotide-binding</keyword>
<feature type="binding site" evidence="11">
    <location>
        <position position="75"/>
    </location>
    <ligand>
        <name>GTP</name>
        <dbReference type="ChEBI" id="CHEBI:37565"/>
    </ligand>
</feature>
<dbReference type="RefSeq" id="WP_054293181.1">
    <property type="nucleotide sequence ID" value="NZ_CP012752.1"/>
</dbReference>
<evidence type="ECO:0000256" key="6">
    <source>
        <dbReference type="ARBA" id="ARBA00022801"/>
    </source>
</evidence>
<evidence type="ECO:0000256" key="11">
    <source>
        <dbReference type="HAMAP-Rule" id="MF_00179"/>
    </source>
</evidence>
<dbReference type="EC" id="3.5.4.25" evidence="11"/>
<dbReference type="Proteomes" id="UP000063699">
    <property type="component" value="Chromosome"/>
</dbReference>
<keyword evidence="4 11" id="KW-0479">Metal-binding</keyword>
<keyword evidence="7 11" id="KW-0862">Zinc</keyword>
<feature type="binding site" evidence="11">
    <location>
        <position position="160"/>
    </location>
    <ligand>
        <name>GTP</name>
        <dbReference type="ChEBI" id="CHEBI:37565"/>
    </ligand>
</feature>
<feature type="domain" description="GTP cyclohydrolase II" evidence="12">
    <location>
        <begin position="10"/>
        <end position="176"/>
    </location>
</feature>
<dbReference type="Gene3D" id="3.40.50.10990">
    <property type="entry name" value="GTP cyclohydrolase II"/>
    <property type="match status" value="1"/>
</dbReference>
<evidence type="ECO:0000256" key="4">
    <source>
        <dbReference type="ARBA" id="ARBA00022723"/>
    </source>
</evidence>
<feature type="binding site" evidence="11">
    <location>
        <begin position="98"/>
        <end position="100"/>
    </location>
    <ligand>
        <name>GTP</name>
        <dbReference type="ChEBI" id="CHEBI:37565"/>
    </ligand>
</feature>
<dbReference type="NCBIfam" id="TIGR00505">
    <property type="entry name" value="ribA"/>
    <property type="match status" value="1"/>
</dbReference>
<keyword evidence="8 11" id="KW-0342">GTP-binding</keyword>
<comment type="pathway">
    <text evidence="1 11">Cofactor biosynthesis; riboflavin biosynthesis; 5-amino-6-(D-ribitylamino)uracil from GTP: step 1/4.</text>
</comment>
<dbReference type="UniPathway" id="UPA00275">
    <property type="reaction ID" value="UER00400"/>
</dbReference>
<dbReference type="GO" id="GO:0009231">
    <property type="term" value="P:riboflavin biosynthetic process"/>
    <property type="evidence" value="ECO:0007669"/>
    <property type="project" value="UniProtKB-UniRule"/>
</dbReference>
<feature type="binding site" evidence="11">
    <location>
        <position position="59"/>
    </location>
    <ligand>
        <name>Zn(2+)</name>
        <dbReference type="ChEBI" id="CHEBI:29105"/>
        <note>catalytic</note>
    </ligand>
</feature>
<evidence type="ECO:0000256" key="5">
    <source>
        <dbReference type="ARBA" id="ARBA00022741"/>
    </source>
</evidence>
<evidence type="ECO:0000313" key="13">
    <source>
        <dbReference type="EMBL" id="ALG11280.1"/>
    </source>
</evidence>
<evidence type="ECO:0000256" key="3">
    <source>
        <dbReference type="ARBA" id="ARBA00022619"/>
    </source>
</evidence>
<dbReference type="FunFam" id="3.40.50.10990:FF:000001">
    <property type="entry name" value="Riboflavin biosynthesis protein RibBA"/>
    <property type="match status" value="1"/>
</dbReference>
<keyword evidence="14" id="KW-1185">Reference proteome</keyword>
<dbReference type="InterPro" id="IPR032677">
    <property type="entry name" value="GTP_cyclohydro_II"/>
</dbReference>
<comment type="cofactor">
    <cofactor evidence="11">
        <name>Zn(2+)</name>
        <dbReference type="ChEBI" id="CHEBI:29105"/>
    </cofactor>
    <text evidence="11">Binds 1 zinc ion per subunit.</text>
</comment>
<feature type="binding site" evidence="11">
    <location>
        <begin position="54"/>
        <end position="58"/>
    </location>
    <ligand>
        <name>GTP</name>
        <dbReference type="ChEBI" id="CHEBI:37565"/>
    </ligand>
</feature>
<dbReference type="OrthoDB" id="9793111at2"/>
<dbReference type="PANTHER" id="PTHR21327">
    <property type="entry name" value="GTP CYCLOHYDROLASE II-RELATED"/>
    <property type="match status" value="1"/>
</dbReference>
<feature type="binding site" evidence="11">
    <location>
        <position position="120"/>
    </location>
    <ligand>
        <name>GTP</name>
        <dbReference type="ChEBI" id="CHEBI:37565"/>
    </ligand>
</feature>
<dbReference type="EMBL" id="CP012752">
    <property type="protein sequence ID" value="ALG11280.1"/>
    <property type="molecule type" value="Genomic_DNA"/>
</dbReference>
<dbReference type="GO" id="GO:0005829">
    <property type="term" value="C:cytosol"/>
    <property type="evidence" value="ECO:0007669"/>
    <property type="project" value="TreeGrafter"/>
</dbReference>
<dbReference type="Pfam" id="PF00925">
    <property type="entry name" value="GTP_cyclohydro2"/>
    <property type="match status" value="1"/>
</dbReference>
<evidence type="ECO:0000256" key="1">
    <source>
        <dbReference type="ARBA" id="ARBA00004853"/>
    </source>
</evidence>
<evidence type="ECO:0000313" key="14">
    <source>
        <dbReference type="Proteomes" id="UP000063699"/>
    </source>
</evidence>
<name>A0A0N9I6G6_9PSEU</name>
<dbReference type="GO" id="GO:0008270">
    <property type="term" value="F:zinc ion binding"/>
    <property type="evidence" value="ECO:0007669"/>
    <property type="project" value="UniProtKB-UniRule"/>
</dbReference>
<dbReference type="AlphaFoldDB" id="A0A0N9I6G6"/>
<feature type="binding site" evidence="11">
    <location>
        <position position="72"/>
    </location>
    <ligand>
        <name>Zn(2+)</name>
        <dbReference type="ChEBI" id="CHEBI:29105"/>
        <note>catalytic</note>
    </ligand>
</feature>
<dbReference type="PANTHER" id="PTHR21327:SF18">
    <property type="entry name" value="3,4-DIHYDROXY-2-BUTANONE 4-PHOSPHATE SYNTHASE"/>
    <property type="match status" value="1"/>
</dbReference>
<protein>
    <recommendedName>
        <fullName evidence="11">GTP cyclohydrolase-2</fullName>
        <ecNumber evidence="11">3.5.4.25</ecNumber>
    </recommendedName>
    <alternativeName>
        <fullName evidence="11">GTP cyclohydrolase II</fullName>
    </alternativeName>
</protein>
<evidence type="ECO:0000256" key="2">
    <source>
        <dbReference type="ARBA" id="ARBA00005520"/>
    </source>
</evidence>
<dbReference type="STRING" id="860235.AOZ06_34305"/>
<dbReference type="InterPro" id="IPR000926">
    <property type="entry name" value="RibA"/>
</dbReference>
<reference evidence="13 14" key="1">
    <citation type="submission" date="2015-07" db="EMBL/GenBank/DDBJ databases">
        <title>Genome sequencing of Kibdelosporangium phytohabitans.</title>
        <authorList>
            <person name="Qin S."/>
            <person name="Xing K."/>
        </authorList>
    </citation>
    <scope>NUCLEOTIDE SEQUENCE [LARGE SCALE GENOMIC DNA]</scope>
    <source>
        <strain evidence="13 14">KLBMP1111</strain>
    </source>
</reference>
<dbReference type="SUPFAM" id="SSF142695">
    <property type="entry name" value="RibA-like"/>
    <property type="match status" value="1"/>
</dbReference>
<gene>
    <name evidence="11" type="primary">ribA</name>
    <name evidence="13" type="ORF">AOZ06_34305</name>
</gene>
<evidence type="ECO:0000256" key="8">
    <source>
        <dbReference type="ARBA" id="ARBA00023134"/>
    </source>
</evidence>
<feature type="binding site" evidence="11">
    <location>
        <position position="155"/>
    </location>
    <ligand>
        <name>GTP</name>
        <dbReference type="ChEBI" id="CHEBI:37565"/>
    </ligand>
</feature>
<accession>A0A0N9I6G6</accession>
<dbReference type="HAMAP" id="MF_00179">
    <property type="entry name" value="RibA"/>
    <property type="match status" value="1"/>
</dbReference>
<keyword evidence="6 11" id="KW-0378">Hydrolase</keyword>
<feature type="binding site" evidence="11">
    <location>
        <position position="70"/>
    </location>
    <ligand>
        <name>Zn(2+)</name>
        <dbReference type="ChEBI" id="CHEBI:29105"/>
        <note>catalytic</note>
    </ligand>
</feature>
<comment type="catalytic activity">
    <reaction evidence="10 11">
        <text>GTP + 4 H2O = 2,5-diamino-6-hydroxy-4-(5-phosphoribosylamino)-pyrimidine + formate + 2 phosphate + 3 H(+)</text>
        <dbReference type="Rhea" id="RHEA:23704"/>
        <dbReference type="ChEBI" id="CHEBI:15377"/>
        <dbReference type="ChEBI" id="CHEBI:15378"/>
        <dbReference type="ChEBI" id="CHEBI:15740"/>
        <dbReference type="ChEBI" id="CHEBI:37565"/>
        <dbReference type="ChEBI" id="CHEBI:43474"/>
        <dbReference type="ChEBI" id="CHEBI:58614"/>
        <dbReference type="EC" id="3.5.4.25"/>
    </reaction>
</comment>
<feature type="active site" description="Proton acceptor" evidence="11">
    <location>
        <position position="132"/>
    </location>
</feature>
<dbReference type="CDD" id="cd00641">
    <property type="entry name" value="GTP_cyclohydro2"/>
    <property type="match status" value="1"/>
</dbReference>
<dbReference type="KEGG" id="kphy:AOZ06_34305"/>
<comment type="function">
    <text evidence="9 11">Catalyzes the conversion of GTP to 2,5-diamino-6-ribosylamino-4(3H)-pyrimidinone 5'-phosphate (DARP), formate and pyrophosphate.</text>
</comment>
<dbReference type="NCBIfam" id="NF001591">
    <property type="entry name" value="PRK00393.1"/>
    <property type="match status" value="1"/>
</dbReference>
<feature type="active site" description="Nucleophile" evidence="11">
    <location>
        <position position="134"/>
    </location>
</feature>
<dbReference type="InterPro" id="IPR036144">
    <property type="entry name" value="RibA-like_sf"/>
</dbReference>
<dbReference type="GO" id="GO:0005525">
    <property type="term" value="F:GTP binding"/>
    <property type="evidence" value="ECO:0007669"/>
    <property type="project" value="UniProtKB-KW"/>
</dbReference>
<sequence>MTELAGFTRRAAETRLPTRYGDFNAVGYQDPTSAHEHMALVYGDVKKGRDPLTRVHSECLTGDVFASTRCECGDQLAAAMKAIVAEGAGILIYLQGHEGRGIGLLAKLKAMRLQEEGLDTVDANVALGLPVDCRDYQAAADILQDLGVPAVRLLSNNPDKVESLKRYGISISEQVPLLIEVNDENLPYLKAKRERLDHHLPQLDDIL</sequence>
<comment type="similarity">
    <text evidence="2">In the N-terminal section; belongs to the DHBP synthase family.</text>
</comment>
<dbReference type="GO" id="GO:0003935">
    <property type="term" value="F:GTP cyclohydrolase II activity"/>
    <property type="evidence" value="ECO:0007669"/>
    <property type="project" value="UniProtKB-UniRule"/>
</dbReference>
<proteinExistence type="inferred from homology"/>
<organism evidence="13 14">
    <name type="scientific">Kibdelosporangium phytohabitans</name>
    <dbReference type="NCBI Taxonomy" id="860235"/>
    <lineage>
        <taxon>Bacteria</taxon>
        <taxon>Bacillati</taxon>
        <taxon>Actinomycetota</taxon>
        <taxon>Actinomycetes</taxon>
        <taxon>Pseudonocardiales</taxon>
        <taxon>Pseudonocardiaceae</taxon>
        <taxon>Kibdelosporangium</taxon>
    </lineage>
</organism>
<keyword evidence="3 11" id="KW-0686">Riboflavin biosynthesis</keyword>